<dbReference type="EMBL" id="CADCTW010000194">
    <property type="protein sequence ID" value="CAA9358495.1"/>
    <property type="molecule type" value="Genomic_DNA"/>
</dbReference>
<feature type="compositionally biased region" description="Low complexity" evidence="1">
    <location>
        <begin position="39"/>
        <end position="53"/>
    </location>
</feature>
<feature type="non-terminal residue" evidence="2">
    <location>
        <position position="1"/>
    </location>
</feature>
<feature type="compositionally biased region" description="Basic residues" evidence="1">
    <location>
        <begin position="69"/>
        <end position="80"/>
    </location>
</feature>
<name>A0A6J4MFA0_9BACT</name>
<reference evidence="2" key="1">
    <citation type="submission" date="2020-02" db="EMBL/GenBank/DDBJ databases">
        <authorList>
            <person name="Meier V. D."/>
        </authorList>
    </citation>
    <scope>NUCLEOTIDE SEQUENCE</scope>
    <source>
        <strain evidence="2">AVDCRST_MAG68</strain>
    </source>
</reference>
<organism evidence="2">
    <name type="scientific">uncultured Gemmatimonadota bacterium</name>
    <dbReference type="NCBI Taxonomy" id="203437"/>
    <lineage>
        <taxon>Bacteria</taxon>
        <taxon>Pseudomonadati</taxon>
        <taxon>Gemmatimonadota</taxon>
        <taxon>environmental samples</taxon>
    </lineage>
</organism>
<sequence length="117" mass="12716">RGSGLRRRLGWGKRRRHGERHRAGLRGGRGERDSPRGGPAALPARSAPEPARAGRGGHGGGGRAGQGDRRRRHRVQRRPALRPASSPPGDGVALPPRARPRLRAPRRGAVPHRLRHL</sequence>
<gene>
    <name evidence="2" type="ORF">AVDCRST_MAG68-4180</name>
</gene>
<protein>
    <submittedName>
        <fullName evidence="2">Uncharacterized protein</fullName>
    </submittedName>
</protein>
<accession>A0A6J4MFA0</accession>
<proteinExistence type="predicted"/>
<feature type="non-terminal residue" evidence="2">
    <location>
        <position position="117"/>
    </location>
</feature>
<dbReference type="AlphaFoldDB" id="A0A6J4MFA0"/>
<evidence type="ECO:0000256" key="1">
    <source>
        <dbReference type="SAM" id="MobiDB-lite"/>
    </source>
</evidence>
<feature type="compositionally biased region" description="Gly residues" evidence="1">
    <location>
        <begin position="54"/>
        <end position="65"/>
    </location>
</feature>
<feature type="compositionally biased region" description="Basic residues" evidence="1">
    <location>
        <begin position="1"/>
        <end position="24"/>
    </location>
</feature>
<feature type="region of interest" description="Disordered" evidence="1">
    <location>
        <begin position="1"/>
        <end position="117"/>
    </location>
</feature>
<feature type="compositionally biased region" description="Basic residues" evidence="1">
    <location>
        <begin position="98"/>
        <end position="117"/>
    </location>
</feature>
<feature type="compositionally biased region" description="Low complexity" evidence="1">
    <location>
        <begin position="81"/>
        <end position="96"/>
    </location>
</feature>
<evidence type="ECO:0000313" key="2">
    <source>
        <dbReference type="EMBL" id="CAA9358495.1"/>
    </source>
</evidence>